<accession>A0A8S2NIG4</accession>
<dbReference type="Proteomes" id="UP000682733">
    <property type="component" value="Unassembled WGS sequence"/>
</dbReference>
<protein>
    <recommendedName>
        <fullName evidence="4">DUF229 domain containing protein</fullName>
    </recommendedName>
</protein>
<evidence type="ECO:0000313" key="3">
    <source>
        <dbReference type="Proteomes" id="UP000682733"/>
    </source>
</evidence>
<evidence type="ECO:0000313" key="1">
    <source>
        <dbReference type="EMBL" id="CAF1192270.1"/>
    </source>
</evidence>
<sequence length="483" mass="57373">NEELLKPKSKLTNNTHFGYNVLMFGFDSISRMTFIRFLPKTYSYLIQQLGATVMKVGDGTTAQFMAMLTGKTGLELPESRHGEKGAKPVDNYPWIWKKLNDAGYITQWTEDEQHIGTFQFRLSGFRHKPVDYYMRPFYLYAESKYFRKTTTENVLCFGNMTRFKTMLNWIQDFYNTYPNRLKWTLGFHAQYSHRDTNNLVPYADQELYEFLYEMNKTGHLDNTMLIIMSDHGQRYSELRSTYQGKLEERLPFMSIRMPPKFQQSTYVHNLRLNSHRLTTPFDIHETFLHMLDFNENYKSTTNRSYSLFQLIPTNRTCRDAGIESHWCACLQWKQIKDFQELPLINEIGQVVINYLNDLLSVVEEECARLELFKIHDVYELIPDKMMLKFSVSKDKDNRVRLFNEPEDAINALLKEQELKYYQIQLETRPGNGKFEVTLGYNSKHKKFDIEKKHMSRINEYGNTSHCIKFTKRKLSDICYCKKQ</sequence>
<feature type="non-terminal residue" evidence="2">
    <location>
        <position position="1"/>
    </location>
</feature>
<dbReference type="EMBL" id="CAJOBA010035327">
    <property type="protein sequence ID" value="CAF4002593.1"/>
    <property type="molecule type" value="Genomic_DNA"/>
</dbReference>
<proteinExistence type="predicted"/>
<gene>
    <name evidence="1" type="ORF">OVA965_LOCUS23566</name>
    <name evidence="2" type="ORF">TMI583_LOCUS24285</name>
</gene>
<dbReference type="Pfam" id="PF02995">
    <property type="entry name" value="DUF229"/>
    <property type="match status" value="1"/>
</dbReference>
<comment type="caution">
    <text evidence="2">The sequence shown here is derived from an EMBL/GenBank/DDBJ whole genome shotgun (WGS) entry which is preliminary data.</text>
</comment>
<evidence type="ECO:0008006" key="4">
    <source>
        <dbReference type="Google" id="ProtNLM"/>
    </source>
</evidence>
<dbReference type="PANTHER" id="PTHR10974:SF1">
    <property type="entry name" value="FI08016P-RELATED"/>
    <property type="match status" value="1"/>
</dbReference>
<name>A0A8S2NIG4_9BILA</name>
<dbReference type="PANTHER" id="PTHR10974">
    <property type="entry name" value="FI08016P-RELATED"/>
    <property type="match status" value="1"/>
</dbReference>
<dbReference type="Gene3D" id="3.40.720.10">
    <property type="entry name" value="Alkaline Phosphatase, subunit A"/>
    <property type="match status" value="1"/>
</dbReference>
<reference evidence="2" key="1">
    <citation type="submission" date="2021-02" db="EMBL/GenBank/DDBJ databases">
        <authorList>
            <person name="Nowell W R."/>
        </authorList>
    </citation>
    <scope>NUCLEOTIDE SEQUENCE</scope>
</reference>
<organism evidence="2 3">
    <name type="scientific">Didymodactylos carnosus</name>
    <dbReference type="NCBI Taxonomy" id="1234261"/>
    <lineage>
        <taxon>Eukaryota</taxon>
        <taxon>Metazoa</taxon>
        <taxon>Spiralia</taxon>
        <taxon>Gnathifera</taxon>
        <taxon>Rotifera</taxon>
        <taxon>Eurotatoria</taxon>
        <taxon>Bdelloidea</taxon>
        <taxon>Philodinida</taxon>
        <taxon>Philodinidae</taxon>
        <taxon>Didymodactylos</taxon>
    </lineage>
</organism>
<dbReference type="SUPFAM" id="SSF53649">
    <property type="entry name" value="Alkaline phosphatase-like"/>
    <property type="match status" value="1"/>
</dbReference>
<dbReference type="CDD" id="cd16021">
    <property type="entry name" value="ALP_like"/>
    <property type="match status" value="1"/>
</dbReference>
<dbReference type="InterPro" id="IPR017850">
    <property type="entry name" value="Alkaline_phosphatase_core_sf"/>
</dbReference>
<dbReference type="InterPro" id="IPR004245">
    <property type="entry name" value="DUF229"/>
</dbReference>
<dbReference type="FunFam" id="3.40.720.10:FF:000017">
    <property type="entry name" value="Predicted protein"/>
    <property type="match status" value="1"/>
</dbReference>
<dbReference type="AlphaFoldDB" id="A0A8S2NIG4"/>
<dbReference type="GO" id="GO:0005615">
    <property type="term" value="C:extracellular space"/>
    <property type="evidence" value="ECO:0007669"/>
    <property type="project" value="TreeGrafter"/>
</dbReference>
<dbReference type="Proteomes" id="UP000677228">
    <property type="component" value="Unassembled WGS sequence"/>
</dbReference>
<evidence type="ECO:0000313" key="2">
    <source>
        <dbReference type="EMBL" id="CAF4002593.1"/>
    </source>
</evidence>
<dbReference type="EMBL" id="CAJNOK010013798">
    <property type="protein sequence ID" value="CAF1192270.1"/>
    <property type="molecule type" value="Genomic_DNA"/>
</dbReference>